<reference evidence="2 3" key="1">
    <citation type="submission" date="2014-01" db="EMBL/GenBank/DDBJ databases">
        <title>Full genme sequencing of cellulolytic bacterium Gynuella sunshinyii YC6258T gen. nov., sp. nov.</title>
        <authorList>
            <person name="Khan H."/>
            <person name="Chung E.J."/>
            <person name="Chung Y.R."/>
        </authorList>
    </citation>
    <scope>NUCLEOTIDE SEQUENCE [LARGE SCALE GENOMIC DNA]</scope>
    <source>
        <strain evidence="2 3">YC6258</strain>
    </source>
</reference>
<dbReference type="KEGG" id="gsn:YC6258_01453"/>
<evidence type="ECO:0000313" key="2">
    <source>
        <dbReference type="EMBL" id="AJQ93501.1"/>
    </source>
</evidence>
<feature type="compositionally biased region" description="Basic and acidic residues" evidence="1">
    <location>
        <begin position="19"/>
        <end position="32"/>
    </location>
</feature>
<gene>
    <name evidence="2" type="ORF">YC6258_01453</name>
</gene>
<keyword evidence="3" id="KW-1185">Reference proteome</keyword>
<accession>A0A0C5VGZ5</accession>
<organism evidence="2 3">
    <name type="scientific">Gynuella sunshinyii YC6258</name>
    <dbReference type="NCBI Taxonomy" id="1445510"/>
    <lineage>
        <taxon>Bacteria</taxon>
        <taxon>Pseudomonadati</taxon>
        <taxon>Pseudomonadota</taxon>
        <taxon>Gammaproteobacteria</taxon>
        <taxon>Oceanospirillales</taxon>
        <taxon>Saccharospirillaceae</taxon>
        <taxon>Gynuella</taxon>
    </lineage>
</organism>
<evidence type="ECO:0000256" key="1">
    <source>
        <dbReference type="SAM" id="MobiDB-lite"/>
    </source>
</evidence>
<dbReference type="Proteomes" id="UP000032266">
    <property type="component" value="Chromosome"/>
</dbReference>
<feature type="compositionally biased region" description="Polar residues" evidence="1">
    <location>
        <begin position="1"/>
        <end position="15"/>
    </location>
</feature>
<dbReference type="STRING" id="1445510.YC6258_01453"/>
<feature type="region of interest" description="Disordered" evidence="1">
    <location>
        <begin position="1"/>
        <end position="32"/>
    </location>
</feature>
<dbReference type="AlphaFoldDB" id="A0A0C5VGZ5"/>
<name>A0A0C5VGZ5_9GAMM</name>
<proteinExistence type="predicted"/>
<dbReference type="HOGENOM" id="CLU_3216889_0_0_6"/>
<dbReference type="EMBL" id="CP007142">
    <property type="protein sequence ID" value="AJQ93501.1"/>
    <property type="molecule type" value="Genomic_DNA"/>
</dbReference>
<protein>
    <submittedName>
        <fullName evidence="2">Uncharacterized protein</fullName>
    </submittedName>
</protein>
<sequence length="44" mass="5202">MNGGASQIKRSSFPTMGQFRKDQLKDGEQPERKEVMVQRYVEQW</sequence>
<evidence type="ECO:0000313" key="3">
    <source>
        <dbReference type="Proteomes" id="UP000032266"/>
    </source>
</evidence>